<keyword evidence="1" id="KW-0175">Coiled coil</keyword>
<gene>
    <name evidence="3" type="ORF">F9K24_02435</name>
</gene>
<keyword evidence="2" id="KW-0732">Signal</keyword>
<proteinExistence type="predicted"/>
<dbReference type="PROSITE" id="PS51257">
    <property type="entry name" value="PROKAR_LIPOPROTEIN"/>
    <property type="match status" value="1"/>
</dbReference>
<evidence type="ECO:0000313" key="3">
    <source>
        <dbReference type="EMBL" id="KAB2934655.1"/>
    </source>
</evidence>
<feature type="signal peptide" evidence="2">
    <location>
        <begin position="1"/>
        <end position="24"/>
    </location>
</feature>
<dbReference type="Proteomes" id="UP000460298">
    <property type="component" value="Unassembled WGS sequence"/>
</dbReference>
<protein>
    <recommendedName>
        <fullName evidence="5">PpiC domain-containing protein</fullName>
    </recommendedName>
</protein>
<organism evidence="3 4">
    <name type="scientific">Leptonema illini</name>
    <dbReference type="NCBI Taxonomy" id="183"/>
    <lineage>
        <taxon>Bacteria</taxon>
        <taxon>Pseudomonadati</taxon>
        <taxon>Spirochaetota</taxon>
        <taxon>Spirochaetia</taxon>
        <taxon>Leptospirales</taxon>
        <taxon>Leptospiraceae</taxon>
        <taxon>Leptonema</taxon>
    </lineage>
</organism>
<sequence>MTVINKLSKASVLALLLLPLFASCGDGQALVTFKDDGKEQKITRGEMKTFLTATMGAYDPTKITVAMQDEVLQNLALIRVAALAGKKEGLDKGEEFQRNQIMIDRRALIAGFDLYLKVNASSHKYKMLDAQMLFLKNDPQSDRKAEAEELLKKLNDAKDDAEVEKIMFASNENNRYRIQAGYLDPYCISCNPNPLTELTDPIKDRTDKKFVIVTNEQGIWLIRSLKVRDVKGDDLERIFLDFQRRAQNAIKKYYEQAGQAPKGEEKHPGMMSDEEVKTFAKEQAEAQVRRETRSLLAGEIENLKKEYPITFESGENPPEMWKEAPADDTLLFKIKDQAYRYADLKKEAGIEKMAPEEQFMLAMQVLLPSELLKKSSQYDKVVKSDEVEYVQALYTNDLLANLYIGREASKTTVTDEEIKQMYELRQFNEFKGKTLAQVKDQIQMGLMQEKRQSAFQAIKKNLFDTYSVKIEREKLKEGKL</sequence>
<accession>A0A833H4C1</accession>
<dbReference type="AlphaFoldDB" id="A0A833H4C1"/>
<reference evidence="3 4" key="1">
    <citation type="submission" date="2019-10" db="EMBL/GenBank/DDBJ databases">
        <title>Extracellular Electron Transfer in a Candidatus Methanoperedens spp. Enrichment Culture.</title>
        <authorList>
            <person name="Berger S."/>
            <person name="Rangel Shaw D."/>
            <person name="Berben T."/>
            <person name="In 'T Zandt M."/>
            <person name="Frank J."/>
            <person name="Reimann J."/>
            <person name="Jetten M.S.M."/>
            <person name="Welte C.U."/>
        </authorList>
    </citation>
    <scope>NUCLEOTIDE SEQUENCE [LARGE SCALE GENOMIC DNA]</scope>
    <source>
        <strain evidence="3">SB12</strain>
    </source>
</reference>
<name>A0A833H4C1_9LEPT</name>
<feature type="chain" id="PRO_5032419102" description="PpiC domain-containing protein" evidence="2">
    <location>
        <begin position="25"/>
        <end position="480"/>
    </location>
</feature>
<evidence type="ECO:0000256" key="2">
    <source>
        <dbReference type="SAM" id="SignalP"/>
    </source>
</evidence>
<feature type="coiled-coil region" evidence="1">
    <location>
        <begin position="140"/>
        <end position="167"/>
    </location>
</feature>
<evidence type="ECO:0000313" key="4">
    <source>
        <dbReference type="Proteomes" id="UP000460298"/>
    </source>
</evidence>
<comment type="caution">
    <text evidence="3">The sequence shown here is derived from an EMBL/GenBank/DDBJ whole genome shotgun (WGS) entry which is preliminary data.</text>
</comment>
<dbReference type="EMBL" id="WBUI01000002">
    <property type="protein sequence ID" value="KAB2934655.1"/>
    <property type="molecule type" value="Genomic_DNA"/>
</dbReference>
<evidence type="ECO:0000256" key="1">
    <source>
        <dbReference type="SAM" id="Coils"/>
    </source>
</evidence>
<evidence type="ECO:0008006" key="5">
    <source>
        <dbReference type="Google" id="ProtNLM"/>
    </source>
</evidence>